<proteinExistence type="inferred from homology"/>
<dbReference type="PANTHER" id="PTHR11406">
    <property type="entry name" value="PHOSPHOGLYCERATE KINASE"/>
    <property type="match status" value="1"/>
</dbReference>
<dbReference type="GO" id="GO:0006096">
    <property type="term" value="P:glycolytic process"/>
    <property type="evidence" value="ECO:0007669"/>
    <property type="project" value="UniProtKB-UniRule"/>
</dbReference>
<dbReference type="EMBL" id="MTLA01000082">
    <property type="protein sequence ID" value="OOP68780.1"/>
    <property type="molecule type" value="Genomic_DNA"/>
</dbReference>
<evidence type="ECO:0000256" key="9">
    <source>
        <dbReference type="ARBA" id="ARBA00022679"/>
    </source>
</evidence>
<dbReference type="GO" id="GO:0006094">
    <property type="term" value="P:gluconeogenesis"/>
    <property type="evidence" value="ECO:0007669"/>
    <property type="project" value="TreeGrafter"/>
</dbReference>
<dbReference type="RefSeq" id="WP_058002856.1">
    <property type="nucleotide sequence ID" value="NZ_BOQX01000004.1"/>
</dbReference>
<comment type="subunit">
    <text evidence="5 14">Monomer.</text>
</comment>
<dbReference type="InterPro" id="IPR015824">
    <property type="entry name" value="Phosphoglycerate_kinase_N"/>
</dbReference>
<evidence type="ECO:0000256" key="11">
    <source>
        <dbReference type="ARBA" id="ARBA00022777"/>
    </source>
</evidence>
<dbReference type="GO" id="GO:0005524">
    <property type="term" value="F:ATP binding"/>
    <property type="evidence" value="ECO:0007669"/>
    <property type="project" value="UniProtKB-KW"/>
</dbReference>
<evidence type="ECO:0000256" key="17">
    <source>
        <dbReference type="RuleBase" id="RU000532"/>
    </source>
</evidence>
<evidence type="ECO:0000256" key="10">
    <source>
        <dbReference type="ARBA" id="ARBA00022741"/>
    </source>
</evidence>
<reference evidence="18 19" key="1">
    <citation type="submission" date="2017-01" db="EMBL/GenBank/DDBJ databases">
        <title>Draft genome sequence of Bacillus oleronius.</title>
        <authorList>
            <person name="Allam M."/>
        </authorList>
    </citation>
    <scope>NUCLEOTIDE SEQUENCE [LARGE SCALE GENOMIC DNA]</scope>
    <source>
        <strain evidence="18 19">DSM 9356</strain>
    </source>
</reference>
<dbReference type="EC" id="2.7.2.3" evidence="6 14"/>
<evidence type="ECO:0000256" key="5">
    <source>
        <dbReference type="ARBA" id="ARBA00011245"/>
    </source>
</evidence>
<dbReference type="PANTHER" id="PTHR11406:SF23">
    <property type="entry name" value="PHOSPHOGLYCERATE KINASE 1, CHLOROPLASTIC-RELATED"/>
    <property type="match status" value="1"/>
</dbReference>
<feature type="binding site" evidence="14 16">
    <location>
        <position position="323"/>
    </location>
    <ligand>
        <name>ATP</name>
        <dbReference type="ChEBI" id="CHEBI:30616"/>
    </ligand>
</feature>
<protein>
    <recommendedName>
        <fullName evidence="7 14">Phosphoglycerate kinase</fullName>
        <ecNumber evidence="6 14">2.7.2.3</ecNumber>
    </recommendedName>
</protein>
<name>A0A8E2ID12_9BACI</name>
<dbReference type="HAMAP" id="MF_00145">
    <property type="entry name" value="Phosphoglyc_kinase"/>
    <property type="match status" value="1"/>
</dbReference>
<dbReference type="AlphaFoldDB" id="A0A8E2ID12"/>
<feature type="binding site" evidence="14 15">
    <location>
        <begin position="21"/>
        <end position="23"/>
    </location>
    <ligand>
        <name>substrate</name>
    </ligand>
</feature>
<dbReference type="GO" id="GO:0004618">
    <property type="term" value="F:phosphoglycerate kinase activity"/>
    <property type="evidence" value="ECO:0007669"/>
    <property type="project" value="UniProtKB-UniRule"/>
</dbReference>
<evidence type="ECO:0000256" key="14">
    <source>
        <dbReference type="HAMAP-Rule" id="MF_00145"/>
    </source>
</evidence>
<feature type="binding site" evidence="14">
    <location>
        <position position="151"/>
    </location>
    <ligand>
        <name>substrate</name>
    </ligand>
</feature>
<dbReference type="InterPro" id="IPR015911">
    <property type="entry name" value="Phosphoglycerate_kinase_CS"/>
</dbReference>
<feature type="binding site" evidence="15">
    <location>
        <position position="118"/>
    </location>
    <ligand>
        <name>(2R)-3-phosphoglycerate</name>
        <dbReference type="ChEBI" id="CHEBI:58272"/>
    </ligand>
</feature>
<dbReference type="InterPro" id="IPR036043">
    <property type="entry name" value="Phosphoglycerate_kinase_sf"/>
</dbReference>
<evidence type="ECO:0000256" key="15">
    <source>
        <dbReference type="PIRSR" id="PIRSR000724-1"/>
    </source>
</evidence>
<keyword evidence="19" id="KW-1185">Reference proteome</keyword>
<dbReference type="Proteomes" id="UP000189761">
    <property type="component" value="Unassembled WGS sequence"/>
</dbReference>
<comment type="catalytic activity">
    <reaction evidence="1 14 17">
        <text>(2R)-3-phosphoglycerate + ATP = (2R)-3-phospho-glyceroyl phosphate + ADP</text>
        <dbReference type="Rhea" id="RHEA:14801"/>
        <dbReference type="ChEBI" id="CHEBI:30616"/>
        <dbReference type="ChEBI" id="CHEBI:57604"/>
        <dbReference type="ChEBI" id="CHEBI:58272"/>
        <dbReference type="ChEBI" id="CHEBI:456216"/>
        <dbReference type="EC" id="2.7.2.3"/>
    </reaction>
</comment>
<dbReference type="FunFam" id="3.40.50.1260:FF:000002">
    <property type="entry name" value="Phosphoglycerate kinase"/>
    <property type="match status" value="1"/>
</dbReference>
<keyword evidence="9 14" id="KW-0808">Transferase</keyword>
<evidence type="ECO:0000256" key="12">
    <source>
        <dbReference type="ARBA" id="ARBA00022840"/>
    </source>
</evidence>
<dbReference type="SUPFAM" id="SSF53748">
    <property type="entry name" value="Phosphoglycerate kinase"/>
    <property type="match status" value="1"/>
</dbReference>
<evidence type="ECO:0000313" key="19">
    <source>
        <dbReference type="Proteomes" id="UP000189761"/>
    </source>
</evidence>
<dbReference type="GO" id="GO:0005829">
    <property type="term" value="C:cytosol"/>
    <property type="evidence" value="ECO:0007669"/>
    <property type="project" value="TreeGrafter"/>
</dbReference>
<keyword evidence="12 14" id="KW-0067">ATP-binding</keyword>
<evidence type="ECO:0000313" key="18">
    <source>
        <dbReference type="EMBL" id="OOP68780.1"/>
    </source>
</evidence>
<evidence type="ECO:0000256" key="16">
    <source>
        <dbReference type="PIRSR" id="PIRSR000724-2"/>
    </source>
</evidence>
<dbReference type="InterPro" id="IPR001576">
    <property type="entry name" value="Phosphoglycerate_kinase"/>
</dbReference>
<feature type="binding site" evidence="14 15">
    <location>
        <begin position="59"/>
        <end position="62"/>
    </location>
    <ligand>
        <name>substrate</name>
    </ligand>
</feature>
<keyword evidence="13 14" id="KW-0324">Glycolysis</keyword>
<dbReference type="PIRSF" id="PIRSF000724">
    <property type="entry name" value="Pgk"/>
    <property type="match status" value="1"/>
</dbReference>
<feature type="binding site" evidence="14">
    <location>
        <position position="36"/>
    </location>
    <ligand>
        <name>substrate</name>
    </ligand>
</feature>
<comment type="similarity">
    <text evidence="4 14 17">Belongs to the phosphoglycerate kinase family.</text>
</comment>
<evidence type="ECO:0000256" key="1">
    <source>
        <dbReference type="ARBA" id="ARBA00000642"/>
    </source>
</evidence>
<keyword evidence="14" id="KW-0597">Phosphoprotein</keyword>
<sequence length="394" mass="42796">MNKKTIKDIDLRGKRVFCRVDFNVPLQNGNVTDDTRIRAALPTIQYLIDQGAKVILASHLGRPKGQVVEELRLTPVAKRLSELLKKDIRKSNEAYGEIAKAEIDQLNDGDVVLLENVRFYPGEEKNDPELAKNFADLADIYVNDAFGAAHRAHASTEGIAKFLPAVAGFLMEKELEVLGKALSNPERPFTAIIGGAKVKDKIGVIDNLLEKVDNLIIGGGLAYTFVKAKGYEIGKSLLEEDKIDLAKSFMEKAEQKNVKFYMPVDVVVADDFSDSANKKVVSIDEIPADWEALDIGPKTIELYRDVVRESKLVIWNGPMGVFELDSFANGTKGVAAALAEAPNTYSVIGGGDSAAAVEKFNLADKMSHISTGGGASLEFMEGKTLPGVAALNDK</sequence>
<feature type="binding site" evidence="14 16">
    <location>
        <position position="201"/>
    </location>
    <ligand>
        <name>ATP</name>
        <dbReference type="ChEBI" id="CHEBI:30616"/>
    </ligand>
</feature>
<evidence type="ECO:0000256" key="7">
    <source>
        <dbReference type="ARBA" id="ARBA00016471"/>
    </source>
</evidence>
<dbReference type="Gene3D" id="3.40.50.1260">
    <property type="entry name" value="Phosphoglycerate kinase, N-terminal domain"/>
    <property type="match status" value="2"/>
</dbReference>
<feature type="binding site" evidence="15">
    <location>
        <position position="36"/>
    </location>
    <ligand>
        <name>(2R)-3-phosphoglycerate</name>
        <dbReference type="ChEBI" id="CHEBI:58272"/>
    </ligand>
</feature>
<comment type="pathway">
    <text evidence="3 14">Carbohydrate degradation; glycolysis; pyruvate from D-glyceraldehyde 3-phosphate: step 2/5.</text>
</comment>
<comment type="subcellular location">
    <subcellularLocation>
        <location evidence="2 14">Cytoplasm</location>
    </subcellularLocation>
</comment>
<dbReference type="GeneID" id="79868252"/>
<dbReference type="Pfam" id="PF00162">
    <property type="entry name" value="PGK"/>
    <property type="match status" value="1"/>
</dbReference>
<keyword evidence="10 14" id="KW-0547">Nucleotide-binding</keyword>
<dbReference type="PROSITE" id="PS00111">
    <property type="entry name" value="PGLYCERATE_KINASE"/>
    <property type="match status" value="1"/>
</dbReference>
<feature type="binding site" evidence="14">
    <location>
        <position position="118"/>
    </location>
    <ligand>
        <name>substrate</name>
    </ligand>
</feature>
<evidence type="ECO:0000256" key="13">
    <source>
        <dbReference type="ARBA" id="ARBA00023152"/>
    </source>
</evidence>
<feature type="binding site" evidence="14 16">
    <location>
        <begin position="350"/>
        <end position="353"/>
    </location>
    <ligand>
        <name>ATP</name>
        <dbReference type="ChEBI" id="CHEBI:30616"/>
    </ligand>
</feature>
<feature type="modified residue" description="Phosphoserine" evidence="14">
    <location>
        <position position="183"/>
    </location>
</feature>
<comment type="caution">
    <text evidence="14">Lacks conserved residue(s) required for the propagation of feature annotation.</text>
</comment>
<gene>
    <name evidence="14" type="primary">pgk</name>
    <name evidence="18" type="ORF">BWZ43_08720</name>
</gene>
<comment type="caution">
    <text evidence="18">The sequence shown here is derived from an EMBL/GenBank/DDBJ whole genome shotgun (WGS) entry which is preliminary data.</text>
</comment>
<keyword evidence="11 14" id="KW-0418">Kinase</keyword>
<keyword evidence="8 14" id="KW-0963">Cytoplasm</keyword>
<accession>A0A8E2ID12</accession>
<evidence type="ECO:0000256" key="4">
    <source>
        <dbReference type="ARBA" id="ARBA00008982"/>
    </source>
</evidence>
<dbReference type="CDD" id="cd00318">
    <property type="entry name" value="Phosphoglycerate_kinase"/>
    <property type="match status" value="1"/>
</dbReference>
<evidence type="ECO:0000256" key="6">
    <source>
        <dbReference type="ARBA" id="ARBA00013061"/>
    </source>
</evidence>
<evidence type="ECO:0000256" key="8">
    <source>
        <dbReference type="ARBA" id="ARBA00022490"/>
    </source>
</evidence>
<organism evidence="18 19">
    <name type="scientific">Heyndrickxia oleronia</name>
    <dbReference type="NCBI Taxonomy" id="38875"/>
    <lineage>
        <taxon>Bacteria</taxon>
        <taxon>Bacillati</taxon>
        <taxon>Bacillota</taxon>
        <taxon>Bacilli</taxon>
        <taxon>Bacillales</taxon>
        <taxon>Bacillaceae</taxon>
        <taxon>Heyndrickxia</taxon>
    </lineage>
</organism>
<dbReference type="UniPathway" id="UPA00109">
    <property type="reaction ID" value="UER00185"/>
</dbReference>
<dbReference type="GO" id="GO:0043531">
    <property type="term" value="F:ADP binding"/>
    <property type="evidence" value="ECO:0007669"/>
    <property type="project" value="TreeGrafter"/>
</dbReference>
<dbReference type="PRINTS" id="PR00477">
    <property type="entry name" value="PHGLYCKINASE"/>
</dbReference>
<evidence type="ECO:0000256" key="2">
    <source>
        <dbReference type="ARBA" id="ARBA00004496"/>
    </source>
</evidence>
<feature type="binding site" evidence="15">
    <location>
        <position position="151"/>
    </location>
    <ligand>
        <name>(2R)-3-phosphoglycerate</name>
        <dbReference type="ChEBI" id="CHEBI:58272"/>
    </ligand>
</feature>
<feature type="modified residue" description="Phosphothreonine" evidence="14">
    <location>
        <position position="299"/>
    </location>
</feature>
<evidence type="ECO:0000256" key="3">
    <source>
        <dbReference type="ARBA" id="ARBA00004838"/>
    </source>
</evidence>
<dbReference type="FunFam" id="3.40.50.1260:FF:000001">
    <property type="entry name" value="Phosphoglycerate kinase"/>
    <property type="match status" value="1"/>
</dbReference>